<dbReference type="RefSeq" id="XP_004831657.1">
    <property type="nucleotide sequence ID" value="XM_004831600.1"/>
</dbReference>
<name>L1LAB9_THEEQ</name>
<reference evidence="2 3" key="1">
    <citation type="journal article" date="2012" name="BMC Genomics">
        <title>Comparative genomic analysis and phylogenetic position of Theileria equi.</title>
        <authorList>
            <person name="Kappmeyer L.S."/>
            <person name="Thiagarajan M."/>
            <person name="Herndon D.R."/>
            <person name="Ramsay J.D."/>
            <person name="Caler E."/>
            <person name="Djikeng A."/>
            <person name="Gillespie J.J."/>
            <person name="Lau A.O."/>
            <person name="Roalson E.H."/>
            <person name="Silva J.C."/>
            <person name="Silva M.G."/>
            <person name="Suarez C.E."/>
            <person name="Ueti M.W."/>
            <person name="Nene V.M."/>
            <person name="Mealey R.H."/>
            <person name="Knowles D.P."/>
            <person name="Brayton K.A."/>
        </authorList>
    </citation>
    <scope>NUCLEOTIDE SEQUENCE [LARGE SCALE GENOMIC DNA]</scope>
    <source>
        <strain evidence="2 3">WA</strain>
    </source>
</reference>
<keyword evidence="1" id="KW-0732">Signal</keyword>
<evidence type="ECO:0000256" key="1">
    <source>
        <dbReference type="SAM" id="SignalP"/>
    </source>
</evidence>
<feature type="chain" id="PRO_5003952172" evidence="1">
    <location>
        <begin position="19"/>
        <end position="354"/>
    </location>
</feature>
<dbReference type="VEuPathDB" id="PiroplasmaDB:BEWA_046690"/>
<dbReference type="AlphaFoldDB" id="L1LAB9"/>
<proteinExistence type="predicted"/>
<dbReference type="GeneID" id="15805022"/>
<dbReference type="KEGG" id="beq:BEWA_046690"/>
<gene>
    <name evidence="2" type="ORF">BEWA_046690</name>
</gene>
<organism evidence="2 3">
    <name type="scientific">Theileria equi strain WA</name>
    <dbReference type="NCBI Taxonomy" id="1537102"/>
    <lineage>
        <taxon>Eukaryota</taxon>
        <taxon>Sar</taxon>
        <taxon>Alveolata</taxon>
        <taxon>Apicomplexa</taxon>
        <taxon>Aconoidasida</taxon>
        <taxon>Piroplasmida</taxon>
        <taxon>Theileriidae</taxon>
        <taxon>Theileria</taxon>
    </lineage>
</organism>
<dbReference type="EMBL" id="ACOU01000007">
    <property type="protein sequence ID" value="EKX72205.1"/>
    <property type="molecule type" value="Genomic_DNA"/>
</dbReference>
<dbReference type="Proteomes" id="UP000031512">
    <property type="component" value="Unassembled WGS sequence"/>
</dbReference>
<accession>L1LAB9</accession>
<evidence type="ECO:0000313" key="2">
    <source>
        <dbReference type="EMBL" id="EKX72205.1"/>
    </source>
</evidence>
<keyword evidence="3" id="KW-1185">Reference proteome</keyword>
<protein>
    <submittedName>
        <fullName evidence="2">Signal peptide containing protein</fullName>
    </submittedName>
</protein>
<comment type="caution">
    <text evidence="2">The sequence shown here is derived from an EMBL/GenBank/DDBJ whole genome shotgun (WGS) entry which is preliminary data.</text>
</comment>
<evidence type="ECO:0000313" key="3">
    <source>
        <dbReference type="Proteomes" id="UP000031512"/>
    </source>
</evidence>
<sequence>MNVFFILVATCLLGLCDCSRSGFPADRLYIQVLDDYVEDDIANEFPKKRQRIRLFSSKRMVWDMADGTVYKKSKILPGTDDTAMLNIGHPNRLLHKSFSYSFAGNAIQLVVPKKGVAVIKLVNFRSDIWDARPGEELAYVKVYLDQYRKPELILVVTNASDTVKEHYLELRDEEWVDCTGVHEERMKELMDPAQWISNFQIDLSASKNTKECTIFETVVLGISTKHFYPKPGHLLTGIRDKDILLWESSKPFYKSGNKVMWSGKYDDRCLCCLIYRKGSTRLLELTLLENSSGIGRYFEKNADGEWNEIDVNTFDKKARYIRGGITVDSILSKVDGSLSLLSWNLWKKMSDFIN</sequence>
<feature type="signal peptide" evidence="1">
    <location>
        <begin position="1"/>
        <end position="18"/>
    </location>
</feature>